<evidence type="ECO:0000313" key="5">
    <source>
        <dbReference type="EMBL" id="MFB9819850.1"/>
    </source>
</evidence>
<reference evidence="5 6" key="1">
    <citation type="submission" date="2024-09" db="EMBL/GenBank/DDBJ databases">
        <authorList>
            <person name="Sun Q."/>
            <person name="Mori K."/>
        </authorList>
    </citation>
    <scope>NUCLEOTIDE SEQUENCE [LARGE SCALE GENOMIC DNA]</scope>
    <source>
        <strain evidence="5 6">JCM 1334</strain>
    </source>
</reference>
<organism evidence="5 6">
    <name type="scientific">Arthrobacter ramosus</name>
    <dbReference type="NCBI Taxonomy" id="1672"/>
    <lineage>
        <taxon>Bacteria</taxon>
        <taxon>Bacillati</taxon>
        <taxon>Actinomycetota</taxon>
        <taxon>Actinomycetes</taxon>
        <taxon>Micrococcales</taxon>
        <taxon>Micrococcaceae</taxon>
        <taxon>Arthrobacter</taxon>
    </lineage>
</organism>
<proteinExistence type="predicted"/>
<dbReference type="RefSeq" id="WP_234751043.1">
    <property type="nucleotide sequence ID" value="NZ_BAAAWN010000001.1"/>
</dbReference>
<feature type="domain" description="HTH asnC-type" evidence="4">
    <location>
        <begin position="113"/>
        <end position="173"/>
    </location>
</feature>
<comment type="caution">
    <text evidence="5">The sequence shown here is derived from an EMBL/GenBank/DDBJ whole genome shotgun (WGS) entry which is preliminary data.</text>
</comment>
<dbReference type="InterPro" id="IPR011008">
    <property type="entry name" value="Dimeric_a/b-barrel"/>
</dbReference>
<dbReference type="SUPFAM" id="SSF54909">
    <property type="entry name" value="Dimeric alpha+beta barrel"/>
    <property type="match status" value="1"/>
</dbReference>
<sequence length="274" mass="29938">MTAFVLMWCRPRLREKLVVRLQNDPSVATLEITGGAPDLSMTVFSSSLYSLHESVLSRLGSYPGVDRVEVSIVTTLYGEGSRWRLRAMDAGQVGRLASVTSRDTLDRREMPQLDPVDRSLLDALVIDGRTAFQDLGAQAGVTPATARRRVGRLVDSGVVRVRCDLAAPVFGWPISATIWGKVPANRLQEVCRTLAGSSQVRVAAATTGPNNLMATCWLHSLGEIEAVEATLLERFPFVVVSNRVIDLRSVKRMGRLLGENGRSAGVVPLRPWTD</sequence>
<dbReference type="PANTHER" id="PTHR30154:SF34">
    <property type="entry name" value="TRANSCRIPTIONAL REGULATOR AZLB"/>
    <property type="match status" value="1"/>
</dbReference>
<name>A0ABV5Y0A4_ARTRM</name>
<dbReference type="Gene3D" id="1.10.10.10">
    <property type="entry name" value="Winged helix-like DNA-binding domain superfamily/Winged helix DNA-binding domain"/>
    <property type="match status" value="1"/>
</dbReference>
<accession>A0ABV5Y0A4</accession>
<dbReference type="PRINTS" id="PR00033">
    <property type="entry name" value="HTHASNC"/>
</dbReference>
<dbReference type="Proteomes" id="UP001589702">
    <property type="component" value="Unassembled WGS sequence"/>
</dbReference>
<keyword evidence="1" id="KW-0805">Transcription regulation</keyword>
<evidence type="ECO:0000256" key="1">
    <source>
        <dbReference type="ARBA" id="ARBA00023015"/>
    </source>
</evidence>
<keyword evidence="3" id="KW-0804">Transcription</keyword>
<dbReference type="InterPro" id="IPR019888">
    <property type="entry name" value="Tscrpt_reg_AsnC-like"/>
</dbReference>
<protein>
    <submittedName>
        <fullName evidence="5">AsnC family transcriptional regulator</fullName>
    </submittedName>
</protein>
<dbReference type="SUPFAM" id="SSF46785">
    <property type="entry name" value="Winged helix' DNA-binding domain"/>
    <property type="match status" value="1"/>
</dbReference>
<evidence type="ECO:0000256" key="3">
    <source>
        <dbReference type="ARBA" id="ARBA00023163"/>
    </source>
</evidence>
<dbReference type="EMBL" id="JBHMBC010000014">
    <property type="protein sequence ID" value="MFB9819850.1"/>
    <property type="molecule type" value="Genomic_DNA"/>
</dbReference>
<evidence type="ECO:0000256" key="2">
    <source>
        <dbReference type="ARBA" id="ARBA00023125"/>
    </source>
</evidence>
<evidence type="ECO:0000313" key="6">
    <source>
        <dbReference type="Proteomes" id="UP001589702"/>
    </source>
</evidence>
<dbReference type="InterPro" id="IPR036390">
    <property type="entry name" value="WH_DNA-bd_sf"/>
</dbReference>
<gene>
    <name evidence="5" type="ORF">ACFFP1_10080</name>
</gene>
<dbReference type="InterPro" id="IPR000485">
    <property type="entry name" value="AsnC-type_HTH_dom"/>
</dbReference>
<dbReference type="PROSITE" id="PS50956">
    <property type="entry name" value="HTH_ASNC_2"/>
    <property type="match status" value="1"/>
</dbReference>
<keyword evidence="6" id="KW-1185">Reference proteome</keyword>
<dbReference type="Pfam" id="PF13404">
    <property type="entry name" value="HTH_AsnC-type"/>
    <property type="match status" value="1"/>
</dbReference>
<dbReference type="InterPro" id="IPR036388">
    <property type="entry name" value="WH-like_DNA-bd_sf"/>
</dbReference>
<keyword evidence="2" id="KW-0238">DNA-binding</keyword>
<dbReference type="PANTHER" id="PTHR30154">
    <property type="entry name" value="LEUCINE-RESPONSIVE REGULATORY PROTEIN"/>
    <property type="match status" value="1"/>
</dbReference>
<dbReference type="Gene3D" id="3.30.70.920">
    <property type="match status" value="1"/>
</dbReference>
<dbReference type="SMART" id="SM00344">
    <property type="entry name" value="HTH_ASNC"/>
    <property type="match status" value="1"/>
</dbReference>
<evidence type="ECO:0000259" key="4">
    <source>
        <dbReference type="PROSITE" id="PS50956"/>
    </source>
</evidence>